<organism evidence="3 4">
    <name type="scientific">Aphanomyces stellatus</name>
    <dbReference type="NCBI Taxonomy" id="120398"/>
    <lineage>
        <taxon>Eukaryota</taxon>
        <taxon>Sar</taxon>
        <taxon>Stramenopiles</taxon>
        <taxon>Oomycota</taxon>
        <taxon>Saprolegniomycetes</taxon>
        <taxon>Saprolegniales</taxon>
        <taxon>Verrucalvaceae</taxon>
        <taxon>Aphanomyces</taxon>
    </lineage>
</organism>
<sequence>MVSSPRAGPTSLAPAAPPARKSTSRTKLQSTNHMGYFEFALCKLNGRNDTETENCFQPLAQANGDTQRTLPAYDSITFTSKWVLSKDVTSENDAYCVMRWWYTGGNNFNATRNGQEQLWNCADVYNSNNCTNGAATTVARLSALIFLCQ</sequence>
<evidence type="ECO:0000313" key="4">
    <source>
        <dbReference type="Proteomes" id="UP000332933"/>
    </source>
</evidence>
<accession>A0A485KLA4</accession>
<dbReference type="AlphaFoldDB" id="A0A485KLA4"/>
<reference evidence="3 4" key="1">
    <citation type="submission" date="2019-03" db="EMBL/GenBank/DDBJ databases">
        <authorList>
            <person name="Gaulin E."/>
            <person name="Dumas B."/>
        </authorList>
    </citation>
    <scope>NUCLEOTIDE SEQUENCE [LARGE SCALE GENOMIC DNA]</scope>
    <source>
        <strain evidence="3">CBS 568.67</strain>
    </source>
</reference>
<evidence type="ECO:0000313" key="2">
    <source>
        <dbReference type="EMBL" id="KAF0700648.1"/>
    </source>
</evidence>
<name>A0A485KLA4_9STRA</name>
<gene>
    <name evidence="3" type="primary">Aste57867_8826</name>
    <name evidence="2" type="ORF">As57867_008791</name>
    <name evidence="3" type="ORF">ASTE57867_8826</name>
</gene>
<feature type="region of interest" description="Disordered" evidence="1">
    <location>
        <begin position="1"/>
        <end position="27"/>
    </location>
</feature>
<dbReference type="EMBL" id="VJMH01005115">
    <property type="protein sequence ID" value="KAF0700648.1"/>
    <property type="molecule type" value="Genomic_DNA"/>
</dbReference>
<dbReference type="OrthoDB" id="64893at2759"/>
<keyword evidence="4" id="KW-1185">Reference proteome</keyword>
<proteinExistence type="predicted"/>
<reference evidence="2" key="2">
    <citation type="submission" date="2019-06" db="EMBL/GenBank/DDBJ databases">
        <title>Genomics analysis of Aphanomyces spp. identifies a new class of oomycete effector associated with host adaptation.</title>
        <authorList>
            <person name="Gaulin E."/>
        </authorList>
    </citation>
    <scope>NUCLEOTIDE SEQUENCE</scope>
    <source>
        <strain evidence="2">CBS 578.67</strain>
    </source>
</reference>
<dbReference type="EMBL" id="CAADRA010005136">
    <property type="protein sequence ID" value="VFT85712.1"/>
    <property type="molecule type" value="Genomic_DNA"/>
</dbReference>
<evidence type="ECO:0000313" key="3">
    <source>
        <dbReference type="EMBL" id="VFT85712.1"/>
    </source>
</evidence>
<dbReference type="Proteomes" id="UP000332933">
    <property type="component" value="Unassembled WGS sequence"/>
</dbReference>
<evidence type="ECO:0000256" key="1">
    <source>
        <dbReference type="SAM" id="MobiDB-lite"/>
    </source>
</evidence>
<protein>
    <submittedName>
        <fullName evidence="3">Aste57867_8826 protein</fullName>
    </submittedName>
</protein>